<feature type="compositionally biased region" description="Low complexity" evidence="1">
    <location>
        <begin position="216"/>
        <end position="228"/>
    </location>
</feature>
<feature type="compositionally biased region" description="Low complexity" evidence="1">
    <location>
        <begin position="111"/>
        <end position="126"/>
    </location>
</feature>
<sequence length="248" mass="26967">MSVPTPDLRSRTDYTREPTREQPLHSESKPRRASHDPLVDTWTIDDSHAYRPSDAGLPPRMFREGVSVTQNPVSYAATPESRYSNASPSIARSASSCDYADRVPYQEAISTPARATSAAGGAMAPASDKSSATSAEQRTDDYRPTRRTDRKALTPVPEGRPSTRSGTLATEATRAPMASTREQSVDSTTEGNALGQRRSSSRTPSISPMQRRRSSGSRGPPHGHAPGSDYPDEEGGHVSHDHRSFKKY</sequence>
<reference evidence="2 3" key="1">
    <citation type="submission" date="2021-08" db="EMBL/GenBank/DDBJ databases">
        <title>Draft Genome Sequence of Phanerochaete sordida strain YK-624.</title>
        <authorList>
            <person name="Mori T."/>
            <person name="Dohra H."/>
            <person name="Suzuki T."/>
            <person name="Kawagishi H."/>
            <person name="Hirai H."/>
        </authorList>
    </citation>
    <scope>NUCLEOTIDE SEQUENCE [LARGE SCALE GENOMIC DNA]</scope>
    <source>
        <strain evidence="2 3">YK-624</strain>
    </source>
</reference>
<feature type="compositionally biased region" description="Polar residues" evidence="1">
    <location>
        <begin position="180"/>
        <end position="191"/>
    </location>
</feature>
<organism evidence="2 3">
    <name type="scientific">Phanerochaete sordida</name>
    <dbReference type="NCBI Taxonomy" id="48140"/>
    <lineage>
        <taxon>Eukaryota</taxon>
        <taxon>Fungi</taxon>
        <taxon>Dikarya</taxon>
        <taxon>Basidiomycota</taxon>
        <taxon>Agaricomycotina</taxon>
        <taxon>Agaricomycetes</taxon>
        <taxon>Polyporales</taxon>
        <taxon>Phanerochaetaceae</taxon>
        <taxon>Phanerochaete</taxon>
    </lineage>
</organism>
<gene>
    <name evidence="2" type="ORF">PsYK624_061220</name>
</gene>
<feature type="region of interest" description="Disordered" evidence="1">
    <location>
        <begin position="111"/>
        <end position="248"/>
    </location>
</feature>
<dbReference type="Proteomes" id="UP000703269">
    <property type="component" value="Unassembled WGS sequence"/>
</dbReference>
<proteinExistence type="predicted"/>
<feature type="region of interest" description="Disordered" evidence="1">
    <location>
        <begin position="1"/>
        <end position="40"/>
    </location>
</feature>
<feature type="region of interest" description="Disordered" evidence="1">
    <location>
        <begin position="45"/>
        <end position="64"/>
    </location>
</feature>
<evidence type="ECO:0000256" key="1">
    <source>
        <dbReference type="SAM" id="MobiDB-lite"/>
    </source>
</evidence>
<feature type="region of interest" description="Disordered" evidence="1">
    <location>
        <begin position="73"/>
        <end position="96"/>
    </location>
</feature>
<dbReference type="AlphaFoldDB" id="A0A9P3G8H2"/>
<feature type="compositionally biased region" description="Basic and acidic residues" evidence="1">
    <location>
        <begin position="8"/>
        <end position="38"/>
    </location>
</feature>
<comment type="caution">
    <text evidence="2">The sequence shown here is derived from an EMBL/GenBank/DDBJ whole genome shotgun (WGS) entry which is preliminary data.</text>
</comment>
<dbReference type="EMBL" id="BPQB01000015">
    <property type="protein sequence ID" value="GJE90002.1"/>
    <property type="molecule type" value="Genomic_DNA"/>
</dbReference>
<name>A0A9P3G8H2_9APHY</name>
<feature type="compositionally biased region" description="Polar residues" evidence="1">
    <location>
        <begin position="81"/>
        <end position="96"/>
    </location>
</feature>
<accession>A0A9P3G8H2</accession>
<feature type="compositionally biased region" description="Basic and acidic residues" evidence="1">
    <location>
        <begin position="137"/>
        <end position="152"/>
    </location>
</feature>
<evidence type="ECO:0000313" key="2">
    <source>
        <dbReference type="EMBL" id="GJE90002.1"/>
    </source>
</evidence>
<keyword evidence="3" id="KW-1185">Reference proteome</keyword>
<evidence type="ECO:0000313" key="3">
    <source>
        <dbReference type="Proteomes" id="UP000703269"/>
    </source>
</evidence>
<protein>
    <submittedName>
        <fullName evidence="2">Uncharacterized protein</fullName>
    </submittedName>
</protein>